<dbReference type="InterPro" id="IPR003388">
    <property type="entry name" value="Reticulon"/>
</dbReference>
<evidence type="ECO:0000256" key="4">
    <source>
        <dbReference type="ARBA" id="ARBA00022989"/>
    </source>
</evidence>
<dbReference type="Proteomes" id="UP000077755">
    <property type="component" value="Chromosome 3"/>
</dbReference>
<keyword evidence="3 6" id="KW-0256">Endoplasmic reticulum</keyword>
<dbReference type="PANTHER" id="PTHR10994">
    <property type="entry name" value="RETICULON"/>
    <property type="match status" value="1"/>
</dbReference>
<evidence type="ECO:0000256" key="7">
    <source>
        <dbReference type="SAM" id="MobiDB-lite"/>
    </source>
</evidence>
<evidence type="ECO:0000313" key="10">
    <source>
        <dbReference type="EMBL" id="WOG92825.1"/>
    </source>
</evidence>
<sequence>MAESQKSNGSDADHVKDITESKSSPMSTAKAKICRIFGRDNNKLFRGSAPADIFLWRNKKITAGVLGFATAIWVLFELLEYHFLTLVCHVLILALTSVFLWSNASTLFKRSPPTIPEVRLPEDVALGVASALRIEINGALAFLHGIAAGKDVKKFVIVIAGLWVFSVIGSCCNLLTLFYISFLLLHTVPVVYEKYEVKIDCFAKKVLHFYHLQAEKAKAEIKQQYAVFDDKFLSKIPKGLLKGKKFI</sequence>
<dbReference type="GO" id="GO:0009617">
    <property type="term" value="P:response to bacterium"/>
    <property type="evidence" value="ECO:0007669"/>
    <property type="project" value="InterPro"/>
</dbReference>
<feature type="region of interest" description="Disordered" evidence="7">
    <location>
        <begin position="1"/>
        <end position="24"/>
    </location>
</feature>
<keyword evidence="11" id="KW-1185">Reference proteome</keyword>
<evidence type="ECO:0000256" key="2">
    <source>
        <dbReference type="ARBA" id="ARBA00022692"/>
    </source>
</evidence>
<accession>A0A162AJ96</accession>
<name>A0A162AJ96_DAUCS</name>
<dbReference type="PROSITE" id="PS50845">
    <property type="entry name" value="RETICULON"/>
    <property type="match status" value="1"/>
</dbReference>
<proteinExistence type="predicted"/>
<reference evidence="9" key="1">
    <citation type="journal article" date="2016" name="Nat. Genet.">
        <title>A high-quality carrot genome assembly provides new insights into carotenoid accumulation and asterid genome evolution.</title>
        <authorList>
            <person name="Iorizzo M."/>
            <person name="Ellison S."/>
            <person name="Senalik D."/>
            <person name="Zeng P."/>
            <person name="Satapoomin P."/>
            <person name="Huang J."/>
            <person name="Bowman M."/>
            <person name="Iovene M."/>
            <person name="Sanseverino W."/>
            <person name="Cavagnaro P."/>
            <person name="Yildiz M."/>
            <person name="Macko-Podgorni A."/>
            <person name="Moranska E."/>
            <person name="Grzebelus E."/>
            <person name="Grzebelus D."/>
            <person name="Ashrafi H."/>
            <person name="Zheng Z."/>
            <person name="Cheng S."/>
            <person name="Spooner D."/>
            <person name="Van Deynze A."/>
            <person name="Simon P."/>
        </authorList>
    </citation>
    <scope>NUCLEOTIDE SEQUENCE [LARGE SCALE GENOMIC DNA]</scope>
    <source>
        <tissue evidence="9">Leaf</tissue>
    </source>
</reference>
<evidence type="ECO:0000256" key="1">
    <source>
        <dbReference type="ARBA" id="ARBA00004477"/>
    </source>
</evidence>
<feature type="transmembrane region" description="Helical" evidence="6">
    <location>
        <begin position="61"/>
        <end position="79"/>
    </location>
</feature>
<dbReference type="EMBL" id="LNRQ01000003">
    <property type="protein sequence ID" value="KZN01893.1"/>
    <property type="molecule type" value="Genomic_DNA"/>
</dbReference>
<organism evidence="9">
    <name type="scientific">Daucus carota subsp. sativus</name>
    <name type="common">Carrot</name>
    <dbReference type="NCBI Taxonomy" id="79200"/>
    <lineage>
        <taxon>Eukaryota</taxon>
        <taxon>Viridiplantae</taxon>
        <taxon>Streptophyta</taxon>
        <taxon>Embryophyta</taxon>
        <taxon>Tracheophyta</taxon>
        <taxon>Spermatophyta</taxon>
        <taxon>Magnoliopsida</taxon>
        <taxon>eudicotyledons</taxon>
        <taxon>Gunneridae</taxon>
        <taxon>Pentapetalae</taxon>
        <taxon>asterids</taxon>
        <taxon>campanulids</taxon>
        <taxon>Apiales</taxon>
        <taxon>Apiaceae</taxon>
        <taxon>Apioideae</taxon>
        <taxon>Scandiceae</taxon>
        <taxon>Daucinae</taxon>
        <taxon>Daucus</taxon>
        <taxon>Daucus sect. Daucus</taxon>
    </lineage>
</organism>
<dbReference type="OrthoDB" id="567788at2759"/>
<keyword evidence="2 6" id="KW-0812">Transmembrane</keyword>
<keyword evidence="4 6" id="KW-1133">Transmembrane helix</keyword>
<dbReference type="PANTHER" id="PTHR10994:SF144">
    <property type="entry name" value="RETICULON-LIKE PROTEIN"/>
    <property type="match status" value="1"/>
</dbReference>
<dbReference type="Pfam" id="PF02453">
    <property type="entry name" value="Reticulon"/>
    <property type="match status" value="1"/>
</dbReference>
<feature type="compositionally biased region" description="Basic and acidic residues" evidence="7">
    <location>
        <begin position="11"/>
        <end position="20"/>
    </location>
</feature>
<feature type="domain" description="Reticulon" evidence="8">
    <location>
        <begin position="50"/>
        <end position="247"/>
    </location>
</feature>
<gene>
    <name evidence="9" type="ORF">DCAR_010647</name>
    <name evidence="10" type="ORF">DCAR_0312102</name>
</gene>
<dbReference type="GO" id="GO:0005789">
    <property type="term" value="C:endoplasmic reticulum membrane"/>
    <property type="evidence" value="ECO:0007669"/>
    <property type="project" value="UniProtKB-SubCell"/>
</dbReference>
<evidence type="ECO:0000313" key="9">
    <source>
        <dbReference type="EMBL" id="KZN01893.1"/>
    </source>
</evidence>
<evidence type="ECO:0000256" key="6">
    <source>
        <dbReference type="RuleBase" id="RU363132"/>
    </source>
</evidence>
<dbReference type="KEGG" id="dcr:108214481"/>
<keyword evidence="5 6" id="KW-0472">Membrane</keyword>
<dbReference type="AlphaFoldDB" id="A0A162AJ96"/>
<feature type="transmembrane region" description="Helical" evidence="6">
    <location>
        <begin position="155"/>
        <end position="180"/>
    </location>
</feature>
<dbReference type="OMA" id="ICATTIN"/>
<feature type="compositionally biased region" description="Polar residues" evidence="7">
    <location>
        <begin position="1"/>
        <end position="10"/>
    </location>
</feature>
<comment type="subcellular location">
    <subcellularLocation>
        <location evidence="1 6">Endoplasmic reticulum membrane</location>
        <topology evidence="1 6">Multi-pass membrane protein</topology>
    </subcellularLocation>
</comment>
<feature type="transmembrane region" description="Helical" evidence="6">
    <location>
        <begin position="86"/>
        <end position="104"/>
    </location>
</feature>
<evidence type="ECO:0000259" key="8">
    <source>
        <dbReference type="PROSITE" id="PS50845"/>
    </source>
</evidence>
<dbReference type="InterPro" id="IPR045064">
    <property type="entry name" value="Reticulon-like"/>
</dbReference>
<evidence type="ECO:0000256" key="3">
    <source>
        <dbReference type="ARBA" id="ARBA00022824"/>
    </source>
</evidence>
<reference evidence="10" key="2">
    <citation type="submission" date="2022-03" db="EMBL/GenBank/DDBJ databases">
        <title>Draft title - Genomic analysis of global carrot germplasm unveils the trajectory of domestication and the origin of high carotenoid orange carrot.</title>
        <authorList>
            <person name="Iorizzo M."/>
            <person name="Ellison S."/>
            <person name="Senalik D."/>
            <person name="Macko-Podgorni A."/>
            <person name="Grzebelus D."/>
            <person name="Bostan H."/>
            <person name="Rolling W."/>
            <person name="Curaba J."/>
            <person name="Simon P."/>
        </authorList>
    </citation>
    <scope>NUCLEOTIDE SEQUENCE</scope>
    <source>
        <tissue evidence="10">Leaf</tissue>
    </source>
</reference>
<dbReference type="Gramene" id="KZN01893">
    <property type="protein sequence ID" value="KZN01893"/>
    <property type="gene ID" value="DCAR_010647"/>
</dbReference>
<dbReference type="EMBL" id="CP093345">
    <property type="protein sequence ID" value="WOG92825.1"/>
    <property type="molecule type" value="Genomic_DNA"/>
</dbReference>
<protein>
    <recommendedName>
        <fullName evidence="6">Reticulon-like protein</fullName>
    </recommendedName>
</protein>
<evidence type="ECO:0000256" key="5">
    <source>
        <dbReference type="ARBA" id="ARBA00023136"/>
    </source>
</evidence>
<evidence type="ECO:0000313" key="11">
    <source>
        <dbReference type="Proteomes" id="UP000077755"/>
    </source>
</evidence>